<dbReference type="Proteomes" id="UP001198220">
    <property type="component" value="Unassembled WGS sequence"/>
</dbReference>
<evidence type="ECO:0000256" key="10">
    <source>
        <dbReference type="SAM" id="Phobius"/>
    </source>
</evidence>
<reference evidence="11 12" key="1">
    <citation type="submission" date="2021-10" db="EMBL/GenBank/DDBJ databases">
        <title>Anaerobic single-cell dispensing facilitates the cultivation of human gut bacteria.</title>
        <authorList>
            <person name="Afrizal A."/>
        </authorList>
    </citation>
    <scope>NUCLEOTIDE SEQUENCE [LARGE SCALE GENOMIC DNA]</scope>
    <source>
        <strain evidence="11 12">CLA-AA-H276</strain>
    </source>
</reference>
<keyword evidence="2" id="KW-1003">Cell membrane</keyword>
<dbReference type="PANTHER" id="PTHR33695">
    <property type="entry name" value="LIPOPROTEIN SIGNAL PEPTIDASE"/>
    <property type="match status" value="1"/>
</dbReference>
<feature type="transmembrane region" description="Helical" evidence="10">
    <location>
        <begin position="129"/>
        <end position="148"/>
    </location>
</feature>
<evidence type="ECO:0000256" key="3">
    <source>
        <dbReference type="ARBA" id="ARBA00022670"/>
    </source>
</evidence>
<gene>
    <name evidence="11" type="ORF">LKD36_08615</name>
</gene>
<evidence type="ECO:0000256" key="5">
    <source>
        <dbReference type="ARBA" id="ARBA00022750"/>
    </source>
</evidence>
<dbReference type="PROSITE" id="PS00855">
    <property type="entry name" value="SPASE_II"/>
    <property type="match status" value="1"/>
</dbReference>
<dbReference type="Pfam" id="PF01252">
    <property type="entry name" value="Peptidase_A8"/>
    <property type="match status" value="1"/>
</dbReference>
<dbReference type="AlphaFoldDB" id="A0AAE3A572"/>
<dbReference type="PRINTS" id="PR00781">
    <property type="entry name" value="LIPOSIGPTASE"/>
</dbReference>
<keyword evidence="5" id="KW-0064">Aspartyl protease</keyword>
<keyword evidence="7 10" id="KW-1133">Transmembrane helix</keyword>
<accession>A0AAE3A572</accession>
<sequence>MRLLFVQLALALFQIDLAVKHEMDEQPDGQPEQLLPGGVVGLKKLHNHGTAGGKYVGHMPEIIRISGAVTIACIGFMIRSLVKPEGLTKRTGWAFLTGGALSNLYDRCRKGYVVDYIRFHTPWKRLNDLVFNLADFFIMIGAVLVSIGREK</sequence>
<name>A0AAE3A572_9FIRM</name>
<dbReference type="PANTHER" id="PTHR33695:SF1">
    <property type="entry name" value="LIPOPROTEIN SIGNAL PEPTIDASE"/>
    <property type="match status" value="1"/>
</dbReference>
<keyword evidence="3" id="KW-0645">Protease</keyword>
<dbReference type="RefSeq" id="WP_308459363.1">
    <property type="nucleotide sequence ID" value="NZ_JAJEPS010000007.1"/>
</dbReference>
<keyword evidence="4 10" id="KW-0812">Transmembrane</keyword>
<evidence type="ECO:0000256" key="6">
    <source>
        <dbReference type="ARBA" id="ARBA00022801"/>
    </source>
</evidence>
<evidence type="ECO:0000256" key="2">
    <source>
        <dbReference type="ARBA" id="ARBA00022475"/>
    </source>
</evidence>
<protein>
    <submittedName>
        <fullName evidence="11">Signal peptidase II</fullName>
    </submittedName>
</protein>
<proteinExistence type="inferred from homology"/>
<evidence type="ECO:0000313" key="12">
    <source>
        <dbReference type="Proteomes" id="UP001198220"/>
    </source>
</evidence>
<keyword evidence="12" id="KW-1185">Reference proteome</keyword>
<dbReference type="GO" id="GO:0004190">
    <property type="term" value="F:aspartic-type endopeptidase activity"/>
    <property type="evidence" value="ECO:0007669"/>
    <property type="project" value="UniProtKB-KW"/>
</dbReference>
<evidence type="ECO:0000256" key="4">
    <source>
        <dbReference type="ARBA" id="ARBA00022692"/>
    </source>
</evidence>
<dbReference type="InterPro" id="IPR001872">
    <property type="entry name" value="Peptidase_A8"/>
</dbReference>
<comment type="similarity">
    <text evidence="1 9">Belongs to the peptidase A8 family.</text>
</comment>
<dbReference type="GO" id="GO:0016020">
    <property type="term" value="C:membrane"/>
    <property type="evidence" value="ECO:0007669"/>
    <property type="project" value="InterPro"/>
</dbReference>
<comment type="caution">
    <text evidence="11">The sequence shown here is derived from an EMBL/GenBank/DDBJ whole genome shotgun (WGS) entry which is preliminary data.</text>
</comment>
<evidence type="ECO:0000313" key="11">
    <source>
        <dbReference type="EMBL" id="MCC2126242.1"/>
    </source>
</evidence>
<keyword evidence="6" id="KW-0378">Hydrolase</keyword>
<organism evidence="11 12">
    <name type="scientific">Hominiventricola filiformis</name>
    <dbReference type="NCBI Taxonomy" id="2885352"/>
    <lineage>
        <taxon>Bacteria</taxon>
        <taxon>Bacillati</taxon>
        <taxon>Bacillota</taxon>
        <taxon>Clostridia</taxon>
        <taxon>Lachnospirales</taxon>
        <taxon>Lachnospiraceae</taxon>
        <taxon>Hominiventricola</taxon>
    </lineage>
</organism>
<evidence type="ECO:0000256" key="7">
    <source>
        <dbReference type="ARBA" id="ARBA00022989"/>
    </source>
</evidence>
<keyword evidence="8 10" id="KW-0472">Membrane</keyword>
<evidence type="ECO:0000256" key="8">
    <source>
        <dbReference type="ARBA" id="ARBA00023136"/>
    </source>
</evidence>
<dbReference type="GO" id="GO:0006508">
    <property type="term" value="P:proteolysis"/>
    <property type="evidence" value="ECO:0007669"/>
    <property type="project" value="UniProtKB-KW"/>
</dbReference>
<evidence type="ECO:0000256" key="9">
    <source>
        <dbReference type="RuleBase" id="RU004181"/>
    </source>
</evidence>
<dbReference type="EMBL" id="JAJEPS010000007">
    <property type="protein sequence ID" value="MCC2126242.1"/>
    <property type="molecule type" value="Genomic_DNA"/>
</dbReference>
<evidence type="ECO:0000256" key="1">
    <source>
        <dbReference type="ARBA" id="ARBA00006139"/>
    </source>
</evidence>